<organism evidence="3 4">
    <name type="scientific">Shimia sagamensis</name>
    <dbReference type="NCBI Taxonomy" id="1566352"/>
    <lineage>
        <taxon>Bacteria</taxon>
        <taxon>Pseudomonadati</taxon>
        <taxon>Pseudomonadota</taxon>
        <taxon>Alphaproteobacteria</taxon>
        <taxon>Rhodobacterales</taxon>
        <taxon>Roseobacteraceae</taxon>
    </lineage>
</organism>
<evidence type="ECO:0000256" key="1">
    <source>
        <dbReference type="SAM" id="MobiDB-lite"/>
    </source>
</evidence>
<feature type="transmembrane region" description="Helical" evidence="2">
    <location>
        <begin position="6"/>
        <end position="24"/>
    </location>
</feature>
<feature type="region of interest" description="Disordered" evidence="1">
    <location>
        <begin position="170"/>
        <end position="210"/>
    </location>
</feature>
<feature type="compositionally biased region" description="Low complexity" evidence="1">
    <location>
        <begin position="173"/>
        <end position="185"/>
    </location>
</feature>
<evidence type="ECO:0000313" key="4">
    <source>
        <dbReference type="Proteomes" id="UP001157961"/>
    </source>
</evidence>
<accession>A0ABY1NEP8</accession>
<proteinExistence type="predicted"/>
<name>A0ABY1NEP8_9RHOB</name>
<keyword evidence="4" id="KW-1185">Reference proteome</keyword>
<gene>
    <name evidence="3" type="ORF">SAMN06265373_101786</name>
</gene>
<dbReference type="Proteomes" id="UP001157961">
    <property type="component" value="Unassembled WGS sequence"/>
</dbReference>
<evidence type="ECO:0000313" key="3">
    <source>
        <dbReference type="EMBL" id="SMP07576.1"/>
    </source>
</evidence>
<dbReference type="EMBL" id="FXTY01000001">
    <property type="protein sequence ID" value="SMP07576.1"/>
    <property type="molecule type" value="Genomic_DNA"/>
</dbReference>
<keyword evidence="2" id="KW-0472">Membrane</keyword>
<keyword evidence="2" id="KW-0812">Transmembrane</keyword>
<reference evidence="3 4" key="1">
    <citation type="submission" date="2017-05" db="EMBL/GenBank/DDBJ databases">
        <authorList>
            <person name="Varghese N."/>
            <person name="Submissions S."/>
        </authorList>
    </citation>
    <scope>NUCLEOTIDE SEQUENCE [LARGE SCALE GENOMIC DNA]</scope>
    <source>
        <strain evidence="3 4">DSM 29734</strain>
    </source>
</reference>
<protein>
    <submittedName>
        <fullName evidence="3">Uncharacterized protein</fullName>
    </submittedName>
</protein>
<dbReference type="RefSeq" id="WP_346770596.1">
    <property type="nucleotide sequence ID" value="NZ_FXTY01000001.1"/>
</dbReference>
<sequence>MNLIADILLVAGALGAGIYCFVLARRLSKFNDLESGVGGAVAVLSAQVDDMTRTLKAAQVTAGKSTERLEALTQRAEGVSKRLELMMAAMHDIEDAKPAKAKAASEAETAAPEAAKEEAAVAEAVSDEVEIGTSVETADDEDWARIQAEALAAEEAKLIRRAKKKAKKKAQKKAAMALAAMQAEATPTAPQPSAKAKEPEAGPIFKRHVA</sequence>
<comment type="caution">
    <text evidence="3">The sequence shown here is derived from an EMBL/GenBank/DDBJ whole genome shotgun (WGS) entry which is preliminary data.</text>
</comment>
<keyword evidence="2" id="KW-1133">Transmembrane helix</keyword>
<evidence type="ECO:0000256" key="2">
    <source>
        <dbReference type="SAM" id="Phobius"/>
    </source>
</evidence>